<organism evidence="6 8">
    <name type="scientific">Carya illinoinensis</name>
    <name type="common">Pecan</name>
    <dbReference type="NCBI Taxonomy" id="32201"/>
    <lineage>
        <taxon>Eukaryota</taxon>
        <taxon>Viridiplantae</taxon>
        <taxon>Streptophyta</taxon>
        <taxon>Embryophyta</taxon>
        <taxon>Tracheophyta</taxon>
        <taxon>Spermatophyta</taxon>
        <taxon>Magnoliopsida</taxon>
        <taxon>eudicotyledons</taxon>
        <taxon>Gunneridae</taxon>
        <taxon>Pentapetalae</taxon>
        <taxon>rosids</taxon>
        <taxon>fabids</taxon>
        <taxon>Fagales</taxon>
        <taxon>Juglandaceae</taxon>
        <taxon>Carya</taxon>
    </lineage>
</organism>
<evidence type="ECO:0000313" key="7">
    <source>
        <dbReference type="EMBL" id="KAG6733150.1"/>
    </source>
</evidence>
<reference evidence="7" key="2">
    <citation type="submission" date="2021-01" db="EMBL/GenBank/DDBJ databases">
        <authorList>
            <person name="Lovell J.T."/>
            <person name="Bentley N."/>
            <person name="Bhattarai G."/>
            <person name="Jenkins J.W."/>
            <person name="Sreedasyam A."/>
            <person name="Alarcon Y."/>
            <person name="Bock C."/>
            <person name="Boston L."/>
            <person name="Carlson J."/>
            <person name="Cervantes K."/>
            <person name="Clermont K."/>
            <person name="Krom N."/>
            <person name="Kubenka K."/>
            <person name="Mamidi S."/>
            <person name="Mattison C."/>
            <person name="Monteros M."/>
            <person name="Pisani C."/>
            <person name="Plott C."/>
            <person name="Rajasekar S."/>
            <person name="Rhein H.S."/>
            <person name="Rohla C."/>
            <person name="Song M."/>
            <person name="Hilaire R.S."/>
            <person name="Shu S."/>
            <person name="Wells L."/>
            <person name="Wang X."/>
            <person name="Webber J."/>
            <person name="Heerema R.J."/>
            <person name="Klein P."/>
            <person name="Conner P."/>
            <person name="Grauke L."/>
            <person name="Grimwood J."/>
            <person name="Schmutz J."/>
            <person name="Randall J.J."/>
        </authorList>
    </citation>
    <scope>NUCLEOTIDE SEQUENCE</scope>
    <source>
        <tissue evidence="7">Leaf</tissue>
    </source>
</reference>
<dbReference type="AlphaFoldDB" id="A0A8T1RPB1"/>
<evidence type="ECO:0000256" key="4">
    <source>
        <dbReference type="PROSITE-ProRule" id="PRU01131"/>
    </source>
</evidence>
<gene>
    <name evidence="6" type="ORF">CIPAW_01G212200</name>
    <name evidence="7" type="ORF">I3842_01G212400</name>
</gene>
<dbReference type="EMBL" id="CM031809">
    <property type="protein sequence ID" value="KAG6668997.1"/>
    <property type="molecule type" value="Genomic_DNA"/>
</dbReference>
<dbReference type="PANTHER" id="PTHR47847:SF2">
    <property type="entry name" value="FCS-LIKE ZINC FINGER 17-RELATED"/>
    <property type="match status" value="1"/>
</dbReference>
<keyword evidence="3" id="KW-0862">Zinc</keyword>
<evidence type="ECO:0000256" key="1">
    <source>
        <dbReference type="ARBA" id="ARBA00009374"/>
    </source>
</evidence>
<sequence length="176" mass="20374">MVLGFKSPFIKLEDKEKDQEENMDNKAAYAGHKSSDKMTSSAVGLRILIQISRDESNILVKSALRSQPTSQSHHLRTKPPESCFLKTCQLCNKKLSLDKDVYMYRGDQGFCSIECRNRQIVLDEIRELETSTKRMRASYRHCSSSGRRETQILLEEFRQRHEHRPIPSRGNWAIVS</sequence>
<keyword evidence="8" id="KW-1185">Reference proteome</keyword>
<evidence type="ECO:0000313" key="8">
    <source>
        <dbReference type="Proteomes" id="UP000811609"/>
    </source>
</evidence>
<dbReference type="InterPro" id="IPR044181">
    <property type="entry name" value="FLZ17/18"/>
</dbReference>
<evidence type="ECO:0000259" key="5">
    <source>
        <dbReference type="PROSITE" id="PS51795"/>
    </source>
</evidence>
<dbReference type="Pfam" id="PF04570">
    <property type="entry name" value="zf-FLZ"/>
    <property type="match status" value="1"/>
</dbReference>
<feature type="domain" description="FLZ-type" evidence="5">
    <location>
        <begin position="83"/>
        <end position="127"/>
    </location>
</feature>
<proteinExistence type="inferred from homology"/>
<evidence type="ECO:0000313" key="6">
    <source>
        <dbReference type="EMBL" id="KAG6668997.1"/>
    </source>
</evidence>
<dbReference type="Proteomes" id="UP000811246">
    <property type="component" value="Chromosome 1"/>
</dbReference>
<dbReference type="OrthoDB" id="1927223at2759"/>
<dbReference type="PANTHER" id="PTHR47847">
    <property type="entry name" value="FCS-LIKE ZINC FINGER 17"/>
    <property type="match status" value="1"/>
</dbReference>
<dbReference type="EMBL" id="CM031825">
    <property type="protein sequence ID" value="KAG6733150.1"/>
    <property type="molecule type" value="Genomic_DNA"/>
</dbReference>
<keyword evidence="2" id="KW-0479">Metal-binding</keyword>
<evidence type="ECO:0000256" key="2">
    <source>
        <dbReference type="ARBA" id="ARBA00022723"/>
    </source>
</evidence>
<evidence type="ECO:0000256" key="3">
    <source>
        <dbReference type="ARBA" id="ARBA00022771"/>
    </source>
</evidence>
<reference evidence="6" key="1">
    <citation type="submission" date="2020-12" db="EMBL/GenBank/DDBJ databases">
        <title>WGS assembly of Carya illinoinensis cv. Pawnee.</title>
        <authorList>
            <person name="Platts A."/>
            <person name="Shu S."/>
            <person name="Wright S."/>
            <person name="Barry K."/>
            <person name="Edger P."/>
            <person name="Pires J.C."/>
            <person name="Schmutz J."/>
        </authorList>
    </citation>
    <scope>NUCLEOTIDE SEQUENCE</scope>
    <source>
        <tissue evidence="6">Leaf</tissue>
    </source>
</reference>
<dbReference type="PROSITE" id="PS51795">
    <property type="entry name" value="ZF_FLZ"/>
    <property type="match status" value="1"/>
</dbReference>
<feature type="zinc finger region" description="FLZ-type" evidence="4">
    <location>
        <begin position="83"/>
        <end position="127"/>
    </location>
</feature>
<protein>
    <recommendedName>
        <fullName evidence="5">FLZ-type domain-containing protein</fullName>
    </recommendedName>
</protein>
<accession>A0A8T1RPB1</accession>
<comment type="caution">
    <text evidence="6">The sequence shown here is derived from an EMBL/GenBank/DDBJ whole genome shotgun (WGS) entry which is preliminary data.</text>
</comment>
<dbReference type="GO" id="GO:0008270">
    <property type="term" value="F:zinc ion binding"/>
    <property type="evidence" value="ECO:0007669"/>
    <property type="project" value="UniProtKB-KW"/>
</dbReference>
<dbReference type="InterPro" id="IPR007650">
    <property type="entry name" value="Zf-FLZ_dom"/>
</dbReference>
<comment type="similarity">
    <text evidence="1">Belongs to the FLZ family.</text>
</comment>
<dbReference type="Proteomes" id="UP000811609">
    <property type="component" value="Chromosome 1"/>
</dbReference>
<keyword evidence="3" id="KW-0863">Zinc-finger</keyword>
<name>A0A8T1RPB1_CARIL</name>